<reference evidence="3 4" key="1">
    <citation type="submission" date="2016-06" db="EMBL/GenBank/DDBJ databases">
        <title>Comparative genomics of the ectomycorrhizal sister species Rhizopogon vinicolor and Rhizopogon vesiculosus (Basidiomycota: Boletales) reveals a divergence of the mating type B locus.</title>
        <authorList>
            <consortium name="DOE Joint Genome Institute"/>
            <person name="Mujic A.B."/>
            <person name="Kuo A."/>
            <person name="Tritt A."/>
            <person name="Lipzen A."/>
            <person name="Chen C."/>
            <person name="Johnson J."/>
            <person name="Sharma A."/>
            <person name="Barry K."/>
            <person name="Grigoriev I.V."/>
            <person name="Spatafora J.W."/>
        </authorList>
    </citation>
    <scope>NUCLEOTIDE SEQUENCE [LARGE SCALE GENOMIC DNA]</scope>
    <source>
        <strain evidence="3 4">AM-OR11-026</strain>
    </source>
</reference>
<keyword evidence="4" id="KW-1185">Reference proteome</keyword>
<dbReference type="Pfam" id="PF12776">
    <property type="entry name" value="Myb_DNA-bind_3"/>
    <property type="match status" value="1"/>
</dbReference>
<dbReference type="EMBL" id="KV448252">
    <property type="protein sequence ID" value="OAX39376.1"/>
    <property type="molecule type" value="Genomic_DNA"/>
</dbReference>
<sequence>WKSSDDAVLVATLLKEREEGHQFDSGFKLKSFVACAKALKGSERTSGGVAKTSGSCHDHWGKLKKDFAVIKKLREQSRFSWDDTLKIVTAPPDVWEKYLETHKKAKVWRKKSFPLYDSIQILVEGIVATGESVFRVGMATLTDAIDTLDNPTDSGEENRMSDDSSTTDEDVDGSETPIKRNDRKRSAAEMTPLVSLSSRKRPTSRSIRRSASGRGSGTDAIFLVAGAIETLADTFDQSGGVTSLQRRRAAIQRLEEDDELSETEQVAAIRLFSRQTTIANSYLAIKKKSTRTRYIQSELADF</sequence>
<dbReference type="PANTHER" id="PTHR46929:SF3">
    <property type="entry name" value="MYB_SANT-LIKE DOMAIN-CONTAINING PROTEIN"/>
    <property type="match status" value="1"/>
</dbReference>
<protein>
    <recommendedName>
        <fullName evidence="2">Myb/SANT-like domain-containing protein</fullName>
    </recommendedName>
</protein>
<name>A0A1B7N3E4_9AGAM</name>
<evidence type="ECO:0000259" key="2">
    <source>
        <dbReference type="Pfam" id="PF12776"/>
    </source>
</evidence>
<feature type="region of interest" description="Disordered" evidence="1">
    <location>
        <begin position="145"/>
        <end position="215"/>
    </location>
</feature>
<dbReference type="InParanoid" id="A0A1B7N3E4"/>
<proteinExistence type="predicted"/>
<evidence type="ECO:0000313" key="3">
    <source>
        <dbReference type="EMBL" id="OAX39376.1"/>
    </source>
</evidence>
<feature type="domain" description="Myb/SANT-like" evidence="2">
    <location>
        <begin position="1"/>
        <end position="98"/>
    </location>
</feature>
<feature type="compositionally biased region" description="Basic residues" evidence="1">
    <location>
        <begin position="198"/>
        <end position="208"/>
    </location>
</feature>
<dbReference type="AlphaFoldDB" id="A0A1B7N3E4"/>
<dbReference type="STRING" id="1314800.A0A1B7N3E4"/>
<accession>A0A1B7N3E4</accession>
<organism evidence="3 4">
    <name type="scientific">Rhizopogon vinicolor AM-OR11-026</name>
    <dbReference type="NCBI Taxonomy" id="1314800"/>
    <lineage>
        <taxon>Eukaryota</taxon>
        <taxon>Fungi</taxon>
        <taxon>Dikarya</taxon>
        <taxon>Basidiomycota</taxon>
        <taxon>Agaricomycotina</taxon>
        <taxon>Agaricomycetes</taxon>
        <taxon>Agaricomycetidae</taxon>
        <taxon>Boletales</taxon>
        <taxon>Suillineae</taxon>
        <taxon>Rhizopogonaceae</taxon>
        <taxon>Rhizopogon</taxon>
    </lineage>
</organism>
<feature type="non-terminal residue" evidence="3">
    <location>
        <position position="1"/>
    </location>
</feature>
<feature type="non-terminal residue" evidence="3">
    <location>
        <position position="302"/>
    </location>
</feature>
<evidence type="ECO:0000313" key="4">
    <source>
        <dbReference type="Proteomes" id="UP000092154"/>
    </source>
</evidence>
<dbReference type="PANTHER" id="PTHR46929">
    <property type="entry name" value="EXPRESSED PROTEIN"/>
    <property type="match status" value="1"/>
</dbReference>
<dbReference type="InterPro" id="IPR024752">
    <property type="entry name" value="Myb/SANT-like_dom"/>
</dbReference>
<evidence type="ECO:0000256" key="1">
    <source>
        <dbReference type="SAM" id="MobiDB-lite"/>
    </source>
</evidence>
<dbReference type="OrthoDB" id="3255758at2759"/>
<feature type="compositionally biased region" description="Basic and acidic residues" evidence="1">
    <location>
        <begin position="177"/>
        <end position="187"/>
    </location>
</feature>
<dbReference type="Proteomes" id="UP000092154">
    <property type="component" value="Unassembled WGS sequence"/>
</dbReference>
<gene>
    <name evidence="3" type="ORF">K503DRAFT_645862</name>
</gene>